<dbReference type="SUPFAM" id="SSF47781">
    <property type="entry name" value="RuvA domain 2-like"/>
    <property type="match status" value="1"/>
</dbReference>
<evidence type="ECO:0000256" key="8">
    <source>
        <dbReference type="SAM" id="MobiDB-lite"/>
    </source>
</evidence>
<dbReference type="GO" id="GO:0005737">
    <property type="term" value="C:cytoplasm"/>
    <property type="evidence" value="ECO:0007669"/>
    <property type="project" value="UniProtKB-SubCell"/>
</dbReference>
<feature type="domain" description="UVR" evidence="9">
    <location>
        <begin position="269"/>
        <end position="304"/>
    </location>
</feature>
<dbReference type="Pfam" id="PF01541">
    <property type="entry name" value="GIY-YIG"/>
    <property type="match status" value="1"/>
</dbReference>
<proteinExistence type="inferred from homology"/>
<dbReference type="Pfam" id="PF02151">
    <property type="entry name" value="UVR"/>
    <property type="match status" value="1"/>
</dbReference>
<feature type="domain" description="UvrC family homology region profile" evidence="11">
    <location>
        <begin position="320"/>
        <end position="560"/>
    </location>
</feature>
<dbReference type="GO" id="GO:0009380">
    <property type="term" value="C:excinuclease repair complex"/>
    <property type="evidence" value="ECO:0007669"/>
    <property type="project" value="InterPro"/>
</dbReference>
<evidence type="ECO:0000256" key="4">
    <source>
        <dbReference type="ARBA" id="ARBA00022881"/>
    </source>
</evidence>
<dbReference type="AlphaFoldDB" id="A0A2P7SFI2"/>
<evidence type="ECO:0000256" key="7">
    <source>
        <dbReference type="HAMAP-Rule" id="MF_00203"/>
    </source>
</evidence>
<dbReference type="InterPro" id="IPR001943">
    <property type="entry name" value="UVR_dom"/>
</dbReference>
<comment type="subcellular location">
    <subcellularLocation>
        <location evidence="7">Cytoplasm</location>
    </subcellularLocation>
</comment>
<comment type="function">
    <text evidence="7">The UvrABC repair system catalyzes the recognition and processing of DNA lesions. UvrC both incises the 5' and 3' sides of the lesion. The N-terminal half is responsible for the 3' incision and the C-terminal half is responsible for the 5' incision.</text>
</comment>
<name>A0A2P7SFI2_9HYPH</name>
<dbReference type="SUPFAM" id="SSF46600">
    <property type="entry name" value="C-terminal UvrC-binding domain of UvrB"/>
    <property type="match status" value="1"/>
</dbReference>
<dbReference type="EMBL" id="PXYL01000004">
    <property type="protein sequence ID" value="PSJ61217.1"/>
    <property type="molecule type" value="Genomic_DNA"/>
</dbReference>
<keyword evidence="2 7" id="KW-0227">DNA damage</keyword>
<feature type="domain" description="GIY-YIG" evidence="10">
    <location>
        <begin position="81"/>
        <end position="159"/>
    </location>
</feature>
<dbReference type="PROSITE" id="PS50164">
    <property type="entry name" value="GIY_YIG"/>
    <property type="match status" value="1"/>
</dbReference>
<dbReference type="GO" id="GO:0009432">
    <property type="term" value="P:SOS response"/>
    <property type="evidence" value="ECO:0007669"/>
    <property type="project" value="UniProtKB-UniRule"/>
</dbReference>
<dbReference type="InterPro" id="IPR050066">
    <property type="entry name" value="UvrABC_protein_C"/>
</dbReference>
<dbReference type="InterPro" id="IPR001162">
    <property type="entry name" value="UvrC_RNase_H_dom"/>
</dbReference>
<dbReference type="SUPFAM" id="SSF82771">
    <property type="entry name" value="GIY-YIG endonuclease"/>
    <property type="match status" value="1"/>
</dbReference>
<dbReference type="InterPro" id="IPR035901">
    <property type="entry name" value="GIY-YIG_endonuc_sf"/>
</dbReference>
<dbReference type="Pfam" id="PF08459">
    <property type="entry name" value="UvrC_RNaseH_dom"/>
    <property type="match status" value="1"/>
</dbReference>
<dbReference type="InterPro" id="IPR036876">
    <property type="entry name" value="UVR_dom_sf"/>
</dbReference>
<keyword evidence="3 7" id="KW-0228">DNA excision</keyword>
<evidence type="ECO:0000256" key="1">
    <source>
        <dbReference type="ARBA" id="ARBA00022490"/>
    </source>
</evidence>
<organism evidence="12 13">
    <name type="scientific">Pseudaminobacter soli</name>
    <name type="common">ex Li et al. 2025</name>
    <dbReference type="NCBI Taxonomy" id="1295366"/>
    <lineage>
        <taxon>Bacteria</taxon>
        <taxon>Pseudomonadati</taxon>
        <taxon>Pseudomonadota</taxon>
        <taxon>Alphaproteobacteria</taxon>
        <taxon>Hyphomicrobiales</taxon>
        <taxon>Phyllobacteriaceae</taxon>
        <taxon>Pseudaminobacter</taxon>
    </lineage>
</organism>
<dbReference type="SMART" id="SM00278">
    <property type="entry name" value="HhH1"/>
    <property type="match status" value="2"/>
</dbReference>
<gene>
    <name evidence="7" type="primary">uvrC</name>
    <name evidence="12" type="ORF">C7I85_09015</name>
</gene>
<dbReference type="GO" id="GO:0009381">
    <property type="term" value="F:excinuclease ABC activity"/>
    <property type="evidence" value="ECO:0007669"/>
    <property type="project" value="UniProtKB-UniRule"/>
</dbReference>
<protein>
    <recommendedName>
        <fullName evidence="7">UvrABC system protein C</fullName>
        <shortName evidence="7">Protein UvrC</shortName>
    </recommendedName>
    <alternativeName>
        <fullName evidence="7">Excinuclease ABC subunit C</fullName>
    </alternativeName>
</protein>
<evidence type="ECO:0000259" key="11">
    <source>
        <dbReference type="PROSITE" id="PS50165"/>
    </source>
</evidence>
<dbReference type="Proteomes" id="UP000240653">
    <property type="component" value="Unassembled WGS sequence"/>
</dbReference>
<dbReference type="GO" id="GO:0006289">
    <property type="term" value="P:nucleotide-excision repair"/>
    <property type="evidence" value="ECO:0007669"/>
    <property type="project" value="UniProtKB-UniRule"/>
</dbReference>
<evidence type="ECO:0000256" key="6">
    <source>
        <dbReference type="ARBA" id="ARBA00023236"/>
    </source>
</evidence>
<dbReference type="FunFam" id="3.30.420.340:FF:000001">
    <property type="entry name" value="UvrABC system protein C"/>
    <property type="match status" value="1"/>
</dbReference>
<sequence length="688" mass="76614">MNSSDPNLKSLHRPRAGRASDDVAGYMPGHEVEEDDGPEVEQVPSGPEPSFTALDWTQQGDDAESKVGAEVIQELVKRLPNAPGVYRMMNGSGDVLYVGKARNLKKRVTQYAQGRFHTNRIGRMVRETATMEFVVTRTEIEALLLEANLIKRLRPRFNVLLRDDKSFPYIMLTGDHPSPGIFKHRGARSRKGDYFGPFASAGAVGRTINSLQRAFLLRTCTDSVFETRTRPCLLYQIKRCSGPCTGEISKEDYAELVTEAKDFLSGRSQKVKTEISTAMQEAAEELDFERAAIYRDRLAALSHVQSHQGINPQSVEEADVFAIHQEGGQVCIQVFFFRTGQNWGNRAYFPKTDPAMEAGEIMGSFLAQFYDDKPCPRLILLSHDVEEHELLTEALATRAGHKVTITVPQRGEKKDIVDHAVQNAREALGRRLAETSTQARLMAGMVETFGLEKPPVRIEVYDNSHIMGTNAVGAMIVAGPEGFVKNQYRKFNIRSTDITPGDDFGMMREVMTRRFSRLIKEHGEEDGADASVDDGSFPAWPDVILIDGGQGQMTAVRQILADLGVEDRVVAIGVAKGVDRDAGRERFFVKGRESFTLPVRDPVLYFVQRLRDEAHRFAIGSHRARRKKEMTRNPLDEISGIGPGRKRALLLAFGTAKAVSRAAVEDLMAVDGISESIARTVYNHFHES</sequence>
<dbReference type="HAMAP" id="MF_00203">
    <property type="entry name" value="UvrC"/>
    <property type="match status" value="1"/>
</dbReference>
<dbReference type="SMART" id="SM00465">
    <property type="entry name" value="GIYc"/>
    <property type="match status" value="1"/>
</dbReference>
<dbReference type="PROSITE" id="PS50151">
    <property type="entry name" value="UVR"/>
    <property type="match status" value="1"/>
</dbReference>
<keyword evidence="6 7" id="KW-0742">SOS response</keyword>
<dbReference type="Gene3D" id="3.30.420.340">
    <property type="entry name" value="UvrC, RNAse H endonuclease domain"/>
    <property type="match status" value="1"/>
</dbReference>
<comment type="caution">
    <text evidence="12">The sequence shown here is derived from an EMBL/GenBank/DDBJ whole genome shotgun (WGS) entry which is preliminary data.</text>
</comment>
<evidence type="ECO:0000256" key="5">
    <source>
        <dbReference type="ARBA" id="ARBA00023204"/>
    </source>
</evidence>
<dbReference type="InterPro" id="IPR038476">
    <property type="entry name" value="UvrC_RNase_H_dom_sf"/>
</dbReference>
<dbReference type="CDD" id="cd10434">
    <property type="entry name" value="GIY-YIG_UvrC_Cho"/>
    <property type="match status" value="1"/>
</dbReference>
<dbReference type="NCBIfam" id="NF001824">
    <property type="entry name" value="PRK00558.1-5"/>
    <property type="match status" value="1"/>
</dbReference>
<dbReference type="GO" id="GO:0003677">
    <property type="term" value="F:DNA binding"/>
    <property type="evidence" value="ECO:0007669"/>
    <property type="project" value="UniProtKB-UniRule"/>
</dbReference>
<dbReference type="Gene3D" id="4.10.860.10">
    <property type="entry name" value="UVR domain"/>
    <property type="match status" value="1"/>
</dbReference>
<dbReference type="NCBIfam" id="TIGR00194">
    <property type="entry name" value="uvrC"/>
    <property type="match status" value="1"/>
</dbReference>
<evidence type="ECO:0000256" key="3">
    <source>
        <dbReference type="ARBA" id="ARBA00022769"/>
    </source>
</evidence>
<dbReference type="Pfam" id="PF14520">
    <property type="entry name" value="HHH_5"/>
    <property type="match status" value="1"/>
</dbReference>
<evidence type="ECO:0000313" key="13">
    <source>
        <dbReference type="Proteomes" id="UP000240653"/>
    </source>
</evidence>
<dbReference type="InterPro" id="IPR010994">
    <property type="entry name" value="RuvA_2-like"/>
</dbReference>
<dbReference type="InterPro" id="IPR003583">
    <property type="entry name" value="Hlx-hairpin-Hlx_DNA-bd_motif"/>
</dbReference>
<dbReference type="InterPro" id="IPR000305">
    <property type="entry name" value="GIY-YIG_endonuc"/>
</dbReference>
<keyword evidence="5 7" id="KW-0234">DNA repair</keyword>
<comment type="subunit">
    <text evidence="7">Interacts with UvrB in an incision complex.</text>
</comment>
<evidence type="ECO:0000313" key="12">
    <source>
        <dbReference type="EMBL" id="PSJ61217.1"/>
    </source>
</evidence>
<evidence type="ECO:0000259" key="10">
    <source>
        <dbReference type="PROSITE" id="PS50164"/>
    </source>
</evidence>
<dbReference type="PANTHER" id="PTHR30562">
    <property type="entry name" value="UVRC/OXIDOREDUCTASE"/>
    <property type="match status" value="1"/>
</dbReference>
<comment type="similarity">
    <text evidence="7">Belongs to the UvrC family.</text>
</comment>
<dbReference type="InterPro" id="IPR004791">
    <property type="entry name" value="UvrC"/>
</dbReference>
<reference evidence="12 13" key="1">
    <citation type="submission" date="2018-03" db="EMBL/GenBank/DDBJ databases">
        <title>The draft genome of Mesorhizobium soli JCM 19897.</title>
        <authorList>
            <person name="Li L."/>
            <person name="Liu L."/>
            <person name="Liang L."/>
            <person name="Wang T."/>
            <person name="Zhang X."/>
        </authorList>
    </citation>
    <scope>NUCLEOTIDE SEQUENCE [LARGE SCALE GENOMIC DNA]</scope>
    <source>
        <strain evidence="12 13">JCM 19897</strain>
    </source>
</reference>
<evidence type="ECO:0000256" key="2">
    <source>
        <dbReference type="ARBA" id="ARBA00022763"/>
    </source>
</evidence>
<dbReference type="Gene3D" id="1.10.150.20">
    <property type="entry name" value="5' to 3' exonuclease, C-terminal subdomain"/>
    <property type="match status" value="1"/>
</dbReference>
<dbReference type="Pfam" id="PF22920">
    <property type="entry name" value="UvrC_RNaseH"/>
    <property type="match status" value="1"/>
</dbReference>
<keyword evidence="4 7" id="KW-0267">Excision nuclease</keyword>
<evidence type="ECO:0000259" key="9">
    <source>
        <dbReference type="PROSITE" id="PS50151"/>
    </source>
</evidence>
<accession>A0A2P7SFI2</accession>
<dbReference type="FunFam" id="3.40.1440.10:FF:000001">
    <property type="entry name" value="UvrABC system protein C"/>
    <property type="match status" value="1"/>
</dbReference>
<dbReference type="InterPro" id="IPR047296">
    <property type="entry name" value="GIY-YIG_UvrC_Cho"/>
</dbReference>
<dbReference type="Gene3D" id="3.40.1440.10">
    <property type="entry name" value="GIY-YIG endonuclease"/>
    <property type="match status" value="1"/>
</dbReference>
<dbReference type="PROSITE" id="PS50165">
    <property type="entry name" value="UVRC"/>
    <property type="match status" value="1"/>
</dbReference>
<feature type="region of interest" description="Disordered" evidence="8">
    <location>
        <begin position="1"/>
        <end position="54"/>
    </location>
</feature>
<keyword evidence="13" id="KW-1185">Reference proteome</keyword>
<keyword evidence="1 7" id="KW-0963">Cytoplasm</keyword>
<dbReference type="PANTHER" id="PTHR30562:SF1">
    <property type="entry name" value="UVRABC SYSTEM PROTEIN C"/>
    <property type="match status" value="1"/>
</dbReference>
<dbReference type="RefSeq" id="WP_106723649.1">
    <property type="nucleotide sequence ID" value="NZ_PXYL01000004.1"/>
</dbReference>
<dbReference type="OrthoDB" id="9804933at2"/>